<gene>
    <name evidence="2" type="ORF">C1H46_007300</name>
</gene>
<comment type="caution">
    <text evidence="2">The sequence shown here is derived from an EMBL/GenBank/DDBJ whole genome shotgun (WGS) entry which is preliminary data.</text>
</comment>
<reference evidence="2 3" key="1">
    <citation type="journal article" date="2019" name="G3 (Bethesda)">
        <title>Sequencing of a Wild Apple (Malus baccata) Genome Unravels the Differences Between Cultivated and Wild Apple Species Regarding Disease Resistance and Cold Tolerance.</title>
        <authorList>
            <person name="Chen X."/>
        </authorList>
    </citation>
    <scope>NUCLEOTIDE SEQUENCE [LARGE SCALE GENOMIC DNA]</scope>
    <source>
        <strain evidence="3">cv. Shandingzi</strain>
        <tissue evidence="2">Leaves</tissue>
    </source>
</reference>
<organism evidence="2 3">
    <name type="scientific">Malus baccata</name>
    <name type="common">Siberian crab apple</name>
    <name type="synonym">Pyrus baccata</name>
    <dbReference type="NCBI Taxonomy" id="106549"/>
    <lineage>
        <taxon>Eukaryota</taxon>
        <taxon>Viridiplantae</taxon>
        <taxon>Streptophyta</taxon>
        <taxon>Embryophyta</taxon>
        <taxon>Tracheophyta</taxon>
        <taxon>Spermatophyta</taxon>
        <taxon>Magnoliopsida</taxon>
        <taxon>eudicotyledons</taxon>
        <taxon>Gunneridae</taxon>
        <taxon>Pentapetalae</taxon>
        <taxon>rosids</taxon>
        <taxon>fabids</taxon>
        <taxon>Rosales</taxon>
        <taxon>Rosaceae</taxon>
        <taxon>Amygdaloideae</taxon>
        <taxon>Maleae</taxon>
        <taxon>Malus</taxon>
    </lineage>
</organism>
<feature type="compositionally biased region" description="Basic and acidic residues" evidence="1">
    <location>
        <begin position="33"/>
        <end position="42"/>
    </location>
</feature>
<proteinExistence type="predicted"/>
<sequence>MTGKKNSSNLNANNIKTTSYHNFMPTKAEEDEARANNREHQVGRTRVQIRELSPQPIILESNDPHNLRMPSQTKDFLPS</sequence>
<evidence type="ECO:0000313" key="2">
    <source>
        <dbReference type="EMBL" id="TQE07106.1"/>
    </source>
</evidence>
<feature type="region of interest" description="Disordered" evidence="1">
    <location>
        <begin position="1"/>
        <end position="79"/>
    </location>
</feature>
<name>A0A540N7T2_MALBA</name>
<feature type="compositionally biased region" description="Polar residues" evidence="1">
    <location>
        <begin position="1"/>
        <end position="21"/>
    </location>
</feature>
<dbReference type="AlphaFoldDB" id="A0A540N7T2"/>
<evidence type="ECO:0000313" key="3">
    <source>
        <dbReference type="Proteomes" id="UP000315295"/>
    </source>
</evidence>
<accession>A0A540N7T2</accession>
<protein>
    <submittedName>
        <fullName evidence="2">Uncharacterized protein</fullName>
    </submittedName>
</protein>
<feature type="compositionally biased region" description="Polar residues" evidence="1">
    <location>
        <begin position="69"/>
        <end position="79"/>
    </location>
</feature>
<dbReference type="Proteomes" id="UP000315295">
    <property type="component" value="Unassembled WGS sequence"/>
</dbReference>
<keyword evidence="3" id="KW-1185">Reference proteome</keyword>
<evidence type="ECO:0000256" key="1">
    <source>
        <dbReference type="SAM" id="MobiDB-lite"/>
    </source>
</evidence>
<dbReference type="EMBL" id="VIEB01000091">
    <property type="protein sequence ID" value="TQE07106.1"/>
    <property type="molecule type" value="Genomic_DNA"/>
</dbReference>